<dbReference type="RefSeq" id="WP_010881661.1">
    <property type="nucleotide sequence ID" value="NC_016843.1"/>
</dbReference>
<dbReference type="Pfam" id="PF01196">
    <property type="entry name" value="Ribosomal_L17"/>
    <property type="match status" value="1"/>
</dbReference>
<dbReference type="GO" id="GO:0006412">
    <property type="term" value="P:translation"/>
    <property type="evidence" value="ECO:0007669"/>
    <property type="project" value="UniProtKB-UniRule"/>
</dbReference>
<name>A0AAU8PRL7_TREPG</name>
<dbReference type="NCBIfam" id="TIGR00059">
    <property type="entry name" value="L17"/>
    <property type="match status" value="1"/>
</dbReference>
<evidence type="ECO:0000256" key="4">
    <source>
        <dbReference type="HAMAP-Rule" id="MF_01368"/>
    </source>
</evidence>
<dbReference type="HAMAP" id="MF_01368">
    <property type="entry name" value="Ribosomal_bL17"/>
    <property type="match status" value="1"/>
</dbReference>
<evidence type="ECO:0000256" key="5">
    <source>
        <dbReference type="RuleBase" id="RU000660"/>
    </source>
</evidence>
<evidence type="ECO:0000256" key="6">
    <source>
        <dbReference type="SAM" id="MobiDB-lite"/>
    </source>
</evidence>
<evidence type="ECO:0000256" key="3">
    <source>
        <dbReference type="ARBA" id="ARBA00023274"/>
    </source>
</evidence>
<comment type="similarity">
    <text evidence="1 4 5">Belongs to the bacterial ribosomal protein bL17 family.</text>
</comment>
<protein>
    <recommendedName>
        <fullName evidence="4">Large ribosomal subunit protein bL17</fullName>
    </recommendedName>
</protein>
<dbReference type="InterPro" id="IPR000456">
    <property type="entry name" value="Ribosomal_bL17"/>
</dbReference>
<reference evidence="8" key="1">
    <citation type="journal article" date="2012" name="PLoS Negl. Trop. Dis.">
        <title>Whole genome sequences of three Treponema pallidum ssp. pertenue strains: yaws and syphilis treponemes differ in less than 0.2% of the genome sequence.</title>
        <authorList>
            <person name="Cejkova D."/>
            <person name="Zobanikova M."/>
            <person name="Chen L."/>
            <person name="Pospisilova P."/>
            <person name="Strouhal M."/>
            <person name="Qin X."/>
            <person name="Mikalova L."/>
            <person name="Norris S.J."/>
            <person name="Muzny D.M."/>
            <person name="Gibbs R.A."/>
            <person name="Fulton L.L."/>
            <person name="Sodergren E."/>
            <person name="Weinstock G.M."/>
            <person name="Smajs D."/>
        </authorList>
    </citation>
    <scope>NUCLEOTIDE SEQUENCE [LARGE SCALE GENOMIC DNA]</scope>
    <source>
        <strain evidence="8">Gauthier</strain>
    </source>
</reference>
<comment type="subunit">
    <text evidence="4">Part of the 50S ribosomal subunit. Contacts protein L32.</text>
</comment>
<evidence type="ECO:0000313" key="7">
    <source>
        <dbReference type="EMBL" id="AEZ59472.1"/>
    </source>
</evidence>
<dbReference type="Proteomes" id="UP000008192">
    <property type="component" value="Chromosome"/>
</dbReference>
<dbReference type="EMBL" id="CP002376">
    <property type="protein sequence ID" value="AEZ59472.1"/>
    <property type="molecule type" value="Genomic_DNA"/>
</dbReference>
<feature type="region of interest" description="Disordered" evidence="6">
    <location>
        <begin position="127"/>
        <end position="164"/>
    </location>
</feature>
<dbReference type="KEGG" id="tpg:TPEGAU_0213"/>
<dbReference type="SMR" id="A0AAU8PRL7"/>
<proteinExistence type="inferred from homology"/>
<accession>A0AAU8PRL7</accession>
<gene>
    <name evidence="4 7" type="primary">rplQ</name>
    <name evidence="7" type="ordered locus">TPEGAU_0213</name>
</gene>
<dbReference type="GeneID" id="93876001"/>
<keyword evidence="2 4" id="KW-0689">Ribosomal protein</keyword>
<keyword evidence="3 4" id="KW-0687">Ribonucleoprotein</keyword>
<dbReference type="Gene3D" id="3.90.1030.10">
    <property type="entry name" value="Ribosomal protein L17"/>
    <property type="match status" value="1"/>
</dbReference>
<organism evidence="7 8">
    <name type="scientific">Treponema pallidum subsp. pertenue (strain Gauthier)</name>
    <dbReference type="NCBI Taxonomy" id="491080"/>
    <lineage>
        <taxon>Bacteria</taxon>
        <taxon>Pseudomonadati</taxon>
        <taxon>Spirochaetota</taxon>
        <taxon>Spirochaetia</taxon>
        <taxon>Spirochaetales</taxon>
        <taxon>Treponemataceae</taxon>
        <taxon>Treponema</taxon>
    </lineage>
</organism>
<dbReference type="PANTHER" id="PTHR14413:SF16">
    <property type="entry name" value="LARGE RIBOSOMAL SUBUNIT PROTEIN BL17M"/>
    <property type="match status" value="1"/>
</dbReference>
<evidence type="ECO:0000256" key="1">
    <source>
        <dbReference type="ARBA" id="ARBA00008777"/>
    </source>
</evidence>
<dbReference type="InterPro" id="IPR036373">
    <property type="entry name" value="Ribosomal_bL17_sf"/>
</dbReference>
<dbReference type="PANTHER" id="PTHR14413">
    <property type="entry name" value="RIBOSOMAL PROTEIN L17"/>
    <property type="match status" value="1"/>
</dbReference>
<dbReference type="InterPro" id="IPR047859">
    <property type="entry name" value="Ribosomal_bL17_CS"/>
</dbReference>
<evidence type="ECO:0000313" key="8">
    <source>
        <dbReference type="Proteomes" id="UP000008192"/>
    </source>
</evidence>
<dbReference type="SUPFAM" id="SSF64263">
    <property type="entry name" value="Prokaryotic ribosomal protein L17"/>
    <property type="match status" value="1"/>
</dbReference>
<evidence type="ECO:0000256" key="2">
    <source>
        <dbReference type="ARBA" id="ARBA00022980"/>
    </source>
</evidence>
<sequence>MRHRTGFNPLSCMAAHRRALRRNMVTSLFKFERITTTKPKAAEVRRAAERLITRSKSDSVHNRRQVARFIWDKAVLHKLFADIGPRMREREGGYTRILKLGLRQGDAAHVVVLELVDYTFEKSLKKRARTDSVPARKGAGKKDASRVSGTVPDGQSQKIGKKKE</sequence>
<dbReference type="GO" id="GO:0022625">
    <property type="term" value="C:cytosolic large ribosomal subunit"/>
    <property type="evidence" value="ECO:0007669"/>
    <property type="project" value="TreeGrafter"/>
</dbReference>
<dbReference type="GO" id="GO:0003735">
    <property type="term" value="F:structural constituent of ribosome"/>
    <property type="evidence" value="ECO:0007669"/>
    <property type="project" value="InterPro"/>
</dbReference>
<dbReference type="AlphaFoldDB" id="A0AAU8PRL7"/>
<dbReference type="PROSITE" id="PS01167">
    <property type="entry name" value="RIBOSOMAL_L17"/>
    <property type="match status" value="1"/>
</dbReference>